<dbReference type="InterPro" id="IPR050312">
    <property type="entry name" value="IolE/XylAMocC-like"/>
</dbReference>
<evidence type="ECO:0000259" key="2">
    <source>
        <dbReference type="Pfam" id="PF01261"/>
    </source>
</evidence>
<dbReference type="Pfam" id="PF01261">
    <property type="entry name" value="AP_endonuc_2"/>
    <property type="match status" value="1"/>
</dbReference>
<reference evidence="3 4" key="1">
    <citation type="submission" date="2019-02" db="EMBL/GenBank/DDBJ databases">
        <title>Deep-cultivation of Planctomycetes and their phenomic and genomic characterization uncovers novel biology.</title>
        <authorList>
            <person name="Wiegand S."/>
            <person name="Jogler M."/>
            <person name="Boedeker C."/>
            <person name="Pinto D."/>
            <person name="Vollmers J."/>
            <person name="Rivas-Marin E."/>
            <person name="Kohn T."/>
            <person name="Peeters S.H."/>
            <person name="Heuer A."/>
            <person name="Rast P."/>
            <person name="Oberbeckmann S."/>
            <person name="Bunk B."/>
            <person name="Jeske O."/>
            <person name="Meyerdierks A."/>
            <person name="Storesund J.E."/>
            <person name="Kallscheuer N."/>
            <person name="Luecker S."/>
            <person name="Lage O.M."/>
            <person name="Pohl T."/>
            <person name="Merkel B.J."/>
            <person name="Hornburger P."/>
            <person name="Mueller R.-W."/>
            <person name="Bruemmer F."/>
            <person name="Labrenz M."/>
            <person name="Spormann A.M."/>
            <person name="Op den Camp H."/>
            <person name="Overmann J."/>
            <person name="Amann R."/>
            <person name="Jetten M.S.M."/>
            <person name="Mascher T."/>
            <person name="Medema M.H."/>
            <person name="Devos D.P."/>
            <person name="Kaster A.-K."/>
            <person name="Ovreas L."/>
            <person name="Rohde M."/>
            <person name="Galperin M.Y."/>
            <person name="Jogler C."/>
        </authorList>
    </citation>
    <scope>NUCLEOTIDE SEQUENCE [LARGE SCALE GENOMIC DNA]</scope>
    <source>
        <strain evidence="3 4">SV_7m_r</strain>
    </source>
</reference>
<dbReference type="Gene3D" id="3.20.20.150">
    <property type="entry name" value="Divalent-metal-dependent TIM barrel enzymes"/>
    <property type="match status" value="1"/>
</dbReference>
<dbReference type="InterPro" id="IPR013022">
    <property type="entry name" value="Xyl_isomerase-like_TIM-brl"/>
</dbReference>
<dbReference type="PANTHER" id="PTHR12110:SF52">
    <property type="entry name" value="XYLOSE ISOMERASE"/>
    <property type="match status" value="1"/>
</dbReference>
<name>A0A517SVQ4_9BACT</name>
<evidence type="ECO:0000313" key="3">
    <source>
        <dbReference type="EMBL" id="QDT60206.1"/>
    </source>
</evidence>
<feature type="compositionally biased region" description="Polar residues" evidence="1">
    <location>
        <begin position="8"/>
        <end position="22"/>
    </location>
</feature>
<dbReference type="Proteomes" id="UP000315003">
    <property type="component" value="Chromosome"/>
</dbReference>
<dbReference type="SUPFAM" id="SSF51658">
    <property type="entry name" value="Xylose isomerase-like"/>
    <property type="match status" value="1"/>
</dbReference>
<feature type="region of interest" description="Disordered" evidence="1">
    <location>
        <begin position="1"/>
        <end position="25"/>
    </location>
</feature>
<dbReference type="InterPro" id="IPR036237">
    <property type="entry name" value="Xyl_isomerase-like_sf"/>
</dbReference>
<dbReference type="GO" id="GO:0016853">
    <property type="term" value="F:isomerase activity"/>
    <property type="evidence" value="ECO:0007669"/>
    <property type="project" value="UniProtKB-KW"/>
</dbReference>
<proteinExistence type="predicted"/>
<evidence type="ECO:0000256" key="1">
    <source>
        <dbReference type="SAM" id="MobiDB-lite"/>
    </source>
</evidence>
<keyword evidence="3" id="KW-0413">Isomerase</keyword>
<accession>A0A517SVQ4</accession>
<sequence>MLDDQPLSIANQKTGSSQNTGTGMLKNFSPESLGINGRQSELIELALTYGFVSMDVDMYEIMRRSRRTTTEDATKFLRAALGEGMGRMEQIGGFLVEIDLDADDEAFTSQVGALHPLADLAADFNATRAYIKLPATTDRLPYHEFFEIQRDRLNQVGETLASKGIRLGVSFDGTTDLPDAKQFEFIRNVEGLIAIVKAVGSDNVGYVIDTFDWALGQGGMDQLAEIPGDAIVAVRLGSIAEDADPASATRLDCVLPTKEGGLEHVAIVKHLIAAGYEGPIAPSASSTRYKGQTRENTVKDSQEAIDAICSEAGIEVRPLPMDVIEDIPIEPTPMV</sequence>
<feature type="domain" description="Xylose isomerase-like TIM barrel" evidence="2">
    <location>
        <begin position="45"/>
        <end position="304"/>
    </location>
</feature>
<protein>
    <submittedName>
        <fullName evidence="3">Xylose isomerase-like TIM barrel</fullName>
    </submittedName>
</protein>
<dbReference type="EMBL" id="CP036272">
    <property type="protein sequence ID" value="QDT60206.1"/>
    <property type="molecule type" value="Genomic_DNA"/>
</dbReference>
<gene>
    <name evidence="3" type="ORF">SV7mr_27240</name>
</gene>
<keyword evidence="4" id="KW-1185">Reference proteome</keyword>
<dbReference type="PANTHER" id="PTHR12110">
    <property type="entry name" value="HYDROXYPYRUVATE ISOMERASE"/>
    <property type="match status" value="1"/>
</dbReference>
<dbReference type="AlphaFoldDB" id="A0A517SVQ4"/>
<evidence type="ECO:0000313" key="4">
    <source>
        <dbReference type="Proteomes" id="UP000315003"/>
    </source>
</evidence>
<organism evidence="3 4">
    <name type="scientific">Stieleria bergensis</name>
    <dbReference type="NCBI Taxonomy" id="2528025"/>
    <lineage>
        <taxon>Bacteria</taxon>
        <taxon>Pseudomonadati</taxon>
        <taxon>Planctomycetota</taxon>
        <taxon>Planctomycetia</taxon>
        <taxon>Pirellulales</taxon>
        <taxon>Pirellulaceae</taxon>
        <taxon>Stieleria</taxon>
    </lineage>
</organism>